<gene>
    <name evidence="1" type="ORF">CGI_10014487</name>
</gene>
<dbReference type="EMBL" id="JH816174">
    <property type="protein sequence ID" value="EKC35563.1"/>
    <property type="molecule type" value="Genomic_DNA"/>
</dbReference>
<name>K1QNV8_MAGGI</name>
<protein>
    <submittedName>
        <fullName evidence="1">Uncharacterized protein</fullName>
    </submittedName>
</protein>
<accession>K1QNV8</accession>
<proteinExistence type="predicted"/>
<sequence length="142" mass="15495">MKPTLVCLTVMCGCLLVQARSSALGITKSLNDENTRFVTVTMKMVSIDDPHHALLMMKIANDDNPHVMNVKAIEMNLDAGLLLELLANMKLNKVAIDKNLHNVLNVKALNTCMTLDAGLLIVANVNVKKIANDGNPYNVRNA</sequence>
<dbReference type="InParanoid" id="K1QNV8"/>
<reference evidence="1" key="1">
    <citation type="journal article" date="2012" name="Nature">
        <title>The oyster genome reveals stress adaptation and complexity of shell formation.</title>
        <authorList>
            <person name="Zhang G."/>
            <person name="Fang X."/>
            <person name="Guo X."/>
            <person name="Li L."/>
            <person name="Luo R."/>
            <person name="Xu F."/>
            <person name="Yang P."/>
            <person name="Zhang L."/>
            <person name="Wang X."/>
            <person name="Qi H."/>
            <person name="Xiong Z."/>
            <person name="Que H."/>
            <person name="Xie Y."/>
            <person name="Holland P.W."/>
            <person name="Paps J."/>
            <person name="Zhu Y."/>
            <person name="Wu F."/>
            <person name="Chen Y."/>
            <person name="Wang J."/>
            <person name="Peng C."/>
            <person name="Meng J."/>
            <person name="Yang L."/>
            <person name="Liu J."/>
            <person name="Wen B."/>
            <person name="Zhang N."/>
            <person name="Huang Z."/>
            <person name="Zhu Q."/>
            <person name="Feng Y."/>
            <person name="Mount A."/>
            <person name="Hedgecock D."/>
            <person name="Xu Z."/>
            <person name="Liu Y."/>
            <person name="Domazet-Loso T."/>
            <person name="Du Y."/>
            <person name="Sun X."/>
            <person name="Zhang S."/>
            <person name="Liu B."/>
            <person name="Cheng P."/>
            <person name="Jiang X."/>
            <person name="Li J."/>
            <person name="Fan D."/>
            <person name="Wang W."/>
            <person name="Fu W."/>
            <person name="Wang T."/>
            <person name="Wang B."/>
            <person name="Zhang J."/>
            <person name="Peng Z."/>
            <person name="Li Y."/>
            <person name="Li N."/>
            <person name="Wang J."/>
            <person name="Chen M."/>
            <person name="He Y."/>
            <person name="Tan F."/>
            <person name="Song X."/>
            <person name="Zheng Q."/>
            <person name="Huang R."/>
            <person name="Yang H."/>
            <person name="Du X."/>
            <person name="Chen L."/>
            <person name="Yang M."/>
            <person name="Gaffney P.M."/>
            <person name="Wang S."/>
            <person name="Luo L."/>
            <person name="She Z."/>
            <person name="Ming Y."/>
            <person name="Huang W."/>
            <person name="Zhang S."/>
            <person name="Huang B."/>
            <person name="Zhang Y."/>
            <person name="Qu T."/>
            <person name="Ni P."/>
            <person name="Miao G."/>
            <person name="Wang J."/>
            <person name="Wang Q."/>
            <person name="Steinberg C.E."/>
            <person name="Wang H."/>
            <person name="Li N."/>
            <person name="Qian L."/>
            <person name="Zhang G."/>
            <person name="Li Y."/>
            <person name="Yang H."/>
            <person name="Liu X."/>
            <person name="Wang J."/>
            <person name="Yin Y."/>
            <person name="Wang J."/>
        </authorList>
    </citation>
    <scope>NUCLEOTIDE SEQUENCE [LARGE SCALE GENOMIC DNA]</scope>
    <source>
        <strain evidence="1">05x7-T-G4-1.051#20</strain>
    </source>
</reference>
<dbReference type="AlphaFoldDB" id="K1QNV8"/>
<organism evidence="1">
    <name type="scientific">Magallana gigas</name>
    <name type="common">Pacific oyster</name>
    <name type="synonym">Crassostrea gigas</name>
    <dbReference type="NCBI Taxonomy" id="29159"/>
    <lineage>
        <taxon>Eukaryota</taxon>
        <taxon>Metazoa</taxon>
        <taxon>Spiralia</taxon>
        <taxon>Lophotrochozoa</taxon>
        <taxon>Mollusca</taxon>
        <taxon>Bivalvia</taxon>
        <taxon>Autobranchia</taxon>
        <taxon>Pteriomorphia</taxon>
        <taxon>Ostreida</taxon>
        <taxon>Ostreoidea</taxon>
        <taxon>Ostreidae</taxon>
        <taxon>Magallana</taxon>
    </lineage>
</organism>
<evidence type="ECO:0000313" key="1">
    <source>
        <dbReference type="EMBL" id="EKC35563.1"/>
    </source>
</evidence>
<dbReference type="HOGENOM" id="CLU_1817653_0_0_1"/>